<protein>
    <submittedName>
        <fullName evidence="1">Uncharacterized protein</fullName>
    </submittedName>
</protein>
<proteinExistence type="predicted"/>
<keyword evidence="2" id="KW-1185">Reference proteome</keyword>
<dbReference type="Proteomes" id="UP000793456">
    <property type="component" value="Chromosome XVIII"/>
</dbReference>
<organism evidence="1 2">
    <name type="scientific">Larimichthys crocea</name>
    <name type="common">Large yellow croaker</name>
    <name type="synonym">Pseudosciaena crocea</name>
    <dbReference type="NCBI Taxonomy" id="215358"/>
    <lineage>
        <taxon>Eukaryota</taxon>
        <taxon>Metazoa</taxon>
        <taxon>Chordata</taxon>
        <taxon>Craniata</taxon>
        <taxon>Vertebrata</taxon>
        <taxon>Euteleostomi</taxon>
        <taxon>Actinopterygii</taxon>
        <taxon>Neopterygii</taxon>
        <taxon>Teleostei</taxon>
        <taxon>Neoteleostei</taxon>
        <taxon>Acanthomorphata</taxon>
        <taxon>Eupercaria</taxon>
        <taxon>Sciaenidae</taxon>
        <taxon>Larimichthys</taxon>
    </lineage>
</organism>
<gene>
    <name evidence="1" type="ORF">E3U43_011874</name>
</gene>
<comment type="caution">
    <text evidence="1">The sequence shown here is derived from an EMBL/GenBank/DDBJ whole genome shotgun (WGS) entry which is preliminary data.</text>
</comment>
<accession>A0ACD3QKN2</accession>
<reference evidence="1" key="1">
    <citation type="submission" date="2018-11" db="EMBL/GenBank/DDBJ databases">
        <title>The sequence and de novo assembly of Larimichthys crocea genome using PacBio and Hi-C technologies.</title>
        <authorList>
            <person name="Xu P."/>
            <person name="Chen B."/>
            <person name="Zhou Z."/>
            <person name="Ke Q."/>
            <person name="Wu Y."/>
            <person name="Bai H."/>
            <person name="Pu F."/>
        </authorList>
    </citation>
    <scope>NUCLEOTIDE SEQUENCE</scope>
    <source>
        <tissue evidence="1">Muscle</tissue>
    </source>
</reference>
<name>A0ACD3QKN2_LARCR</name>
<dbReference type="EMBL" id="CM011691">
    <property type="protein sequence ID" value="TMS07781.1"/>
    <property type="molecule type" value="Genomic_DNA"/>
</dbReference>
<evidence type="ECO:0000313" key="2">
    <source>
        <dbReference type="Proteomes" id="UP000793456"/>
    </source>
</evidence>
<sequence>MKKSLSVSSESSLPPLEDDVDSVCSDELLGSQSRRWLADLLTADMPPESGDVNTVGRDGLFVDYHFPLGELEMQSNVKWKRPKEICQSPQFIVNGATRLDVRQGKLNDCWLLSAIASLSVHRSLLEKVMPLDQGFQDGYNGSFTFRFWQYGQWEEVKIDDLLPTQGDNLIYLSSPEQQEFWSSLLEKAYAKLKGGYRALDMGFPHEAMVDMTGGVTEVLNVVSLPRDLPVLLRDLLAKGALINCATCQGPLEQRNELGIMYRHAYSLTAVERVKTAYGTEDLVRILNPWGNTEWLGPWSDLNSPEWKTVSPEEQKRLGRVSREDGEFWMSVSDFRQNFELMEVCHLTDALSTLGSKAQPWSCVKHHGDWVPSITAGGSPRGGLFWQNPQFYFDLSETDNNTENSQKTCSFVLALMQKHQRRKGISLSIALHVYPARSKNTYLTPQDLSMVRPVLCSSLYSSRREVVLRGSLKPGHYIIIASTAEPNQQGSFLLRVLTEKGNDAIPAVKPAPKDISLTELSFPHQAALPSPKATKQLFKKHCNKKGLCKPVHLHSLLTEAIQGGVLAGSEKNLALEHCKSLVVLMDSQGIAQLSWPEFQGLWDKIRKWTDIFLVFDKDKTKHLEYQEVAPALKAAGIMVDDLIMQLVGLRYTEPNMTISYPGFLYLLMKLESMIHKFQAYDMVGMGTVTISYRQVSCADMVDYHAANNQSSAAGVYMEQENDWDRDLLLDPAWEKQQRKTFTAWCNSHLRKAGTQIENIEEDFRDGLKLMLLLEVISEIVDGNAKMTLGMIWTIILRFAIQDISVEVTAVNKNILVFIFSALKQTLQYFSLLDDPVTNLNNAFEVAEKHLDIPKMLDAEDIVGTLRPDEKAIMTYVSCFYHAFSGAQKAETAANRICKVLAVNQENELMMEDYEKLASELLEWIRRTIPWLENRTQEKTVNDMQAKQEDFRDYRCVHKPPKVQEKCQLEISFNTLQTKLRLSNRPAFMPSEGRMVSDINGAWHTLEGAEKGYEEWILSEIRRLERLEHLAEKFHQKAAIHESWTDGKEAMLTQKDYETSTLSEVKALLRKHEAFESDLAAHQDRVEQIAAIAQELNELDYYDSASVNARCQKICDQWDVLGALTQSRKESLERTEKQLESIDELYLEYAKRAAPFNNWMEGAMEDLQDMFIVHNIEEIQGLITAHEQFKSTLPEANKEREAIQAIQAEVQKIAQSNGIKLSGANPYTTITPESIDSKWEKAMAMVPLRDTALQDELNKQNNNDTLRAKFATQANAVGAYIQAKMEEIGRISIEMNGTLEDQLTNLKEYQKTIMSYMPEINKLEGSHQLIQEALIFDNQYTSYTMEHLRVGWEQLLTTIARTINEVENQILTRDAKGISQEQLYEYRASFNHFDKKRSGQMVSDDFRALLISTGNSLGDTEFARIMGIVDPNGSGAVTFQAFIDFMSRETTDTDTADQVIASFKILAADKNYITAEELRRELPPDQAEYCIARMAPYTGPDGVPGALDYMSFSTALYGESDL</sequence>
<evidence type="ECO:0000313" key="1">
    <source>
        <dbReference type="EMBL" id="TMS07781.1"/>
    </source>
</evidence>